<gene>
    <name evidence="3" type="ORF">HDU87_006641</name>
</gene>
<keyword evidence="4" id="KW-1185">Reference proteome</keyword>
<feature type="compositionally biased region" description="Polar residues" evidence="1">
    <location>
        <begin position="164"/>
        <end position="176"/>
    </location>
</feature>
<feature type="signal peptide" evidence="2">
    <location>
        <begin position="1"/>
        <end position="19"/>
    </location>
</feature>
<keyword evidence="2" id="KW-0732">Signal</keyword>
<reference evidence="3" key="1">
    <citation type="submission" date="2020-05" db="EMBL/GenBank/DDBJ databases">
        <title>Phylogenomic resolution of chytrid fungi.</title>
        <authorList>
            <person name="Stajich J.E."/>
            <person name="Amses K."/>
            <person name="Simmons R."/>
            <person name="Seto K."/>
            <person name="Myers J."/>
            <person name="Bonds A."/>
            <person name="Quandt C.A."/>
            <person name="Barry K."/>
            <person name="Liu P."/>
            <person name="Grigoriev I."/>
            <person name="Longcore J.E."/>
            <person name="James T.Y."/>
        </authorList>
    </citation>
    <scope>NUCLEOTIDE SEQUENCE</scope>
    <source>
        <strain evidence="3">JEL0379</strain>
    </source>
</reference>
<dbReference type="Pfam" id="PF03995">
    <property type="entry name" value="Inhibitor_I36"/>
    <property type="match status" value="1"/>
</dbReference>
<dbReference type="EMBL" id="JADGJQ010000059">
    <property type="protein sequence ID" value="KAJ3174849.1"/>
    <property type="molecule type" value="Genomic_DNA"/>
</dbReference>
<feature type="chain" id="PRO_5042150655" evidence="2">
    <location>
        <begin position="20"/>
        <end position="184"/>
    </location>
</feature>
<evidence type="ECO:0000313" key="3">
    <source>
        <dbReference type="EMBL" id="KAJ3174849.1"/>
    </source>
</evidence>
<protein>
    <submittedName>
        <fullName evidence="3">Uncharacterized protein</fullName>
    </submittedName>
</protein>
<dbReference type="Proteomes" id="UP001212152">
    <property type="component" value="Unassembled WGS sequence"/>
</dbReference>
<evidence type="ECO:0000256" key="1">
    <source>
        <dbReference type="SAM" id="MobiDB-lite"/>
    </source>
</evidence>
<organism evidence="3 4">
    <name type="scientific">Geranomyces variabilis</name>
    <dbReference type="NCBI Taxonomy" id="109894"/>
    <lineage>
        <taxon>Eukaryota</taxon>
        <taxon>Fungi</taxon>
        <taxon>Fungi incertae sedis</taxon>
        <taxon>Chytridiomycota</taxon>
        <taxon>Chytridiomycota incertae sedis</taxon>
        <taxon>Chytridiomycetes</taxon>
        <taxon>Spizellomycetales</taxon>
        <taxon>Powellomycetaceae</taxon>
        <taxon>Geranomyces</taxon>
    </lineage>
</organism>
<feature type="region of interest" description="Disordered" evidence="1">
    <location>
        <begin position="146"/>
        <end position="176"/>
    </location>
</feature>
<evidence type="ECO:0000256" key="2">
    <source>
        <dbReference type="SAM" id="SignalP"/>
    </source>
</evidence>
<comment type="caution">
    <text evidence="3">The sequence shown here is derived from an EMBL/GenBank/DDBJ whole genome shotgun (WGS) entry which is preliminary data.</text>
</comment>
<name>A0AAD5TH85_9FUNG</name>
<evidence type="ECO:0000313" key="4">
    <source>
        <dbReference type="Proteomes" id="UP001212152"/>
    </source>
</evidence>
<sequence length="184" mass="19246">MKFAAALIATASLASTVLAAPTATTTGIIANHNGQARNLGTEGWGSAQACISSRATGTHCFDSDAEADAFVANVSSSGSDAGLARRRAPSSCGNGWACIYADDQYRGRKLQWSDPGTHNLADWGFQNQVTSAYNNRAKDIVLTAGTSGPTSRSPFLPRRATPMSEATSTIPPTASRSSRFLELM</sequence>
<accession>A0AAD5TH85</accession>
<dbReference type="AlphaFoldDB" id="A0AAD5TH85"/>
<proteinExistence type="predicted"/>